<evidence type="ECO:0008006" key="3">
    <source>
        <dbReference type="Google" id="ProtNLM"/>
    </source>
</evidence>
<proteinExistence type="predicted"/>
<sequence length="139" mass="14771">MGTSNGLTTSTTFTVNVIAVDDKPYVANAITVSDQQEDASNYDIDLTNVSDVDNEDAQITKTLVSNSDEAIIIATINDNTLTLDFQQDANGTCEISVMGTSNGLTTSTTFTVNVIAVDDKPYVANAITVSDQQEDASNY</sequence>
<comment type="caution">
    <text evidence="1">The sequence shown here is derived from an EMBL/GenBank/DDBJ whole genome shotgun (WGS) entry which is preliminary data.</text>
</comment>
<evidence type="ECO:0000313" key="1">
    <source>
        <dbReference type="EMBL" id="ETR64857.1"/>
    </source>
</evidence>
<feature type="non-terminal residue" evidence="1">
    <location>
        <position position="139"/>
    </location>
</feature>
<dbReference type="AlphaFoldDB" id="A0A1V1NQK3"/>
<protein>
    <recommendedName>
        <fullName evidence="3">Cadherin domain-containing protein</fullName>
    </recommendedName>
</protein>
<accession>A0A1V1NQK3</accession>
<gene>
    <name evidence="1" type="ORF">OMM_15238</name>
</gene>
<dbReference type="EMBL" id="ATBP01003541">
    <property type="protein sequence ID" value="ETR64857.1"/>
    <property type="molecule type" value="Genomic_DNA"/>
</dbReference>
<name>A0A1V1NQK3_9BACT</name>
<evidence type="ECO:0000313" key="2">
    <source>
        <dbReference type="Proteomes" id="UP000189670"/>
    </source>
</evidence>
<organism evidence="1 2">
    <name type="scientific">Candidatus Magnetoglobus multicellularis str. Araruama</name>
    <dbReference type="NCBI Taxonomy" id="890399"/>
    <lineage>
        <taxon>Bacteria</taxon>
        <taxon>Pseudomonadati</taxon>
        <taxon>Thermodesulfobacteriota</taxon>
        <taxon>Desulfobacteria</taxon>
        <taxon>Desulfobacterales</taxon>
        <taxon>Desulfobacteraceae</taxon>
        <taxon>Candidatus Magnetoglobus</taxon>
    </lineage>
</organism>
<dbReference type="Proteomes" id="UP000189670">
    <property type="component" value="Unassembled WGS sequence"/>
</dbReference>
<reference evidence="2" key="1">
    <citation type="submission" date="2012-11" db="EMBL/GenBank/DDBJ databases">
        <authorList>
            <person name="Lucero-Rivera Y.E."/>
            <person name="Tovar-Ramirez D."/>
        </authorList>
    </citation>
    <scope>NUCLEOTIDE SEQUENCE [LARGE SCALE GENOMIC DNA]</scope>
    <source>
        <strain evidence="2">Araruama</strain>
    </source>
</reference>